<dbReference type="RefSeq" id="WP_380230240.1">
    <property type="nucleotide sequence ID" value="NZ_JBHTAJ010000002.1"/>
</dbReference>
<keyword evidence="1" id="KW-0547">Nucleotide-binding</keyword>
<dbReference type="Gene3D" id="3.60.40.10">
    <property type="entry name" value="PPM-type phosphatase domain"/>
    <property type="match status" value="1"/>
</dbReference>
<dbReference type="SMART" id="SM00331">
    <property type="entry name" value="PP2C_SIG"/>
    <property type="match status" value="1"/>
</dbReference>
<evidence type="ECO:0000259" key="4">
    <source>
        <dbReference type="PROSITE" id="PS50893"/>
    </source>
</evidence>
<feature type="compositionally biased region" description="Basic residues" evidence="3">
    <location>
        <begin position="148"/>
        <end position="163"/>
    </location>
</feature>
<dbReference type="SUPFAM" id="SSF52540">
    <property type="entry name" value="P-loop containing nucleoside triphosphate hydrolases"/>
    <property type="match status" value="1"/>
</dbReference>
<dbReference type="SMART" id="SM00382">
    <property type="entry name" value="AAA"/>
    <property type="match status" value="1"/>
</dbReference>
<comment type="caution">
    <text evidence="5">The sequence shown here is derived from an EMBL/GenBank/DDBJ whole genome shotgun (WGS) entry which is preliminary data.</text>
</comment>
<feature type="compositionally biased region" description="Low complexity" evidence="3">
    <location>
        <begin position="61"/>
        <end position="102"/>
    </location>
</feature>
<dbReference type="Gene3D" id="3.40.50.300">
    <property type="entry name" value="P-loop containing nucleotide triphosphate hydrolases"/>
    <property type="match status" value="1"/>
</dbReference>
<evidence type="ECO:0000256" key="1">
    <source>
        <dbReference type="ARBA" id="ARBA00022741"/>
    </source>
</evidence>
<evidence type="ECO:0000313" key="5">
    <source>
        <dbReference type="EMBL" id="MFC7178156.1"/>
    </source>
</evidence>
<dbReference type="CDD" id="cd16936">
    <property type="entry name" value="HATPase_RsbW-like"/>
    <property type="match status" value="1"/>
</dbReference>
<dbReference type="InterPro" id="IPR003594">
    <property type="entry name" value="HATPase_dom"/>
</dbReference>
<organism evidence="5 6">
    <name type="scientific">Kitasatospora paranensis</name>
    <dbReference type="NCBI Taxonomy" id="258053"/>
    <lineage>
        <taxon>Bacteria</taxon>
        <taxon>Bacillati</taxon>
        <taxon>Actinomycetota</taxon>
        <taxon>Actinomycetes</taxon>
        <taxon>Kitasatosporales</taxon>
        <taxon>Streptomycetaceae</taxon>
        <taxon>Kitasatospora</taxon>
    </lineage>
</organism>
<evidence type="ECO:0000256" key="2">
    <source>
        <dbReference type="ARBA" id="ARBA00022840"/>
    </source>
</evidence>
<feature type="domain" description="ABC transporter" evidence="4">
    <location>
        <begin position="245"/>
        <end position="481"/>
    </location>
</feature>
<dbReference type="Pfam" id="PF07228">
    <property type="entry name" value="SpoIIE"/>
    <property type="match status" value="1"/>
</dbReference>
<evidence type="ECO:0000313" key="6">
    <source>
        <dbReference type="Proteomes" id="UP001596435"/>
    </source>
</evidence>
<accession>A0ABW2FLM5</accession>
<dbReference type="PANTHER" id="PTHR43790:SF8">
    <property type="entry name" value="SUGAR ABC TRANSPORTER ATP-BINDING PROTEIN"/>
    <property type="match status" value="1"/>
</dbReference>
<dbReference type="PROSITE" id="PS00211">
    <property type="entry name" value="ABC_TRANSPORTER_1"/>
    <property type="match status" value="1"/>
</dbReference>
<dbReference type="EMBL" id="JBHTAJ010000002">
    <property type="protein sequence ID" value="MFC7178156.1"/>
    <property type="molecule type" value="Genomic_DNA"/>
</dbReference>
<keyword evidence="2" id="KW-0067">ATP-binding</keyword>
<dbReference type="InterPro" id="IPR003593">
    <property type="entry name" value="AAA+_ATPase"/>
</dbReference>
<dbReference type="PANTHER" id="PTHR43790">
    <property type="entry name" value="CARBOHYDRATE TRANSPORT ATP-BINDING PROTEIN MG119-RELATED"/>
    <property type="match status" value="1"/>
</dbReference>
<dbReference type="InterPro" id="IPR036890">
    <property type="entry name" value="HATPase_C_sf"/>
</dbReference>
<evidence type="ECO:0000256" key="3">
    <source>
        <dbReference type="SAM" id="MobiDB-lite"/>
    </source>
</evidence>
<dbReference type="InterPro" id="IPR003439">
    <property type="entry name" value="ABC_transporter-like_ATP-bd"/>
</dbReference>
<protein>
    <submittedName>
        <fullName evidence="5">SpoIIE family protein phosphatase</fullName>
    </submittedName>
</protein>
<reference evidence="6" key="1">
    <citation type="journal article" date="2019" name="Int. J. Syst. Evol. Microbiol.">
        <title>The Global Catalogue of Microorganisms (GCM) 10K type strain sequencing project: providing services to taxonomists for standard genome sequencing and annotation.</title>
        <authorList>
            <consortium name="The Broad Institute Genomics Platform"/>
            <consortium name="The Broad Institute Genome Sequencing Center for Infectious Disease"/>
            <person name="Wu L."/>
            <person name="Ma J."/>
        </authorList>
    </citation>
    <scope>NUCLEOTIDE SEQUENCE [LARGE SCALE GENOMIC DNA]</scope>
    <source>
        <strain evidence="6">CGMCC 1.12859</strain>
    </source>
</reference>
<dbReference type="InterPro" id="IPR036457">
    <property type="entry name" value="PPM-type-like_dom_sf"/>
</dbReference>
<dbReference type="PROSITE" id="PS50893">
    <property type="entry name" value="ABC_TRANSPORTER_2"/>
    <property type="match status" value="1"/>
</dbReference>
<dbReference type="InterPro" id="IPR027417">
    <property type="entry name" value="P-loop_NTPase"/>
</dbReference>
<dbReference type="Pfam" id="PF00005">
    <property type="entry name" value="ABC_tran"/>
    <property type="match status" value="1"/>
</dbReference>
<dbReference type="SUPFAM" id="SSF55874">
    <property type="entry name" value="ATPase domain of HSP90 chaperone/DNA topoisomerase II/histidine kinase"/>
    <property type="match status" value="1"/>
</dbReference>
<dbReference type="InterPro" id="IPR001932">
    <property type="entry name" value="PPM-type_phosphatase-like_dom"/>
</dbReference>
<keyword evidence="6" id="KW-1185">Reference proteome</keyword>
<dbReference type="Pfam" id="PF13581">
    <property type="entry name" value="HATPase_c_2"/>
    <property type="match status" value="1"/>
</dbReference>
<name>A0ABW2FLM5_9ACTN</name>
<gene>
    <name evidence="5" type="ORF">ACFQMG_01095</name>
</gene>
<proteinExistence type="predicted"/>
<dbReference type="CDD" id="cd03216">
    <property type="entry name" value="ABC_Carb_Monos_I"/>
    <property type="match status" value="1"/>
</dbReference>
<feature type="compositionally biased region" description="Basic residues" evidence="3">
    <location>
        <begin position="170"/>
        <end position="185"/>
    </location>
</feature>
<dbReference type="InterPro" id="IPR017871">
    <property type="entry name" value="ABC_transporter-like_CS"/>
</dbReference>
<dbReference type="Gene3D" id="3.30.565.10">
    <property type="entry name" value="Histidine kinase-like ATPase, C-terminal domain"/>
    <property type="match status" value="1"/>
</dbReference>
<feature type="region of interest" description="Disordered" evidence="3">
    <location>
        <begin position="58"/>
        <end position="237"/>
    </location>
</feature>
<dbReference type="SUPFAM" id="SSF81606">
    <property type="entry name" value="PP2C-like"/>
    <property type="match status" value="1"/>
</dbReference>
<sequence>MSMLALQGSWSVAAHGFAAGPCRRHRGPGSVGRPGRPGVRRIAVARQLLRRRPTLKKLDFRAAGPAGRAQGASGQPARGASAQVGPARGAGLRAPGRRNAPGIRCRPGPATTIVGGRAPCAGAGRTAHASSSPTGVSACPDRPAGPPGRRRTASGARPAHRCAARSGPLPRHRRPGPGRQPRPRPVRAVLRTADDGAPQRPAQGPTGPGAARCAALRPSRRADSRQETGGARRRGGGQVARVPLLSLRGISKRFATLQALSSVSLDIGPGEIVALVGDNGAGKSTLIKTVSGVHQPDSGLIEWRGRPVEIRRPLDAQELGIATVYQDLALCDGLDAVANLFLGRELRRFGLLREVEMERRAREVFASLSVRLPSLRIPVASLSGGQRQAVAIARSLIGRPDLVILDEPTAALGLEQTAQTLELIRRLRDHGHAVILVSHNLDDVQAVSDRVAVLRLGRNNGVFEARYTTQEQLTAAITGSHAMAMTLQRSLLPRGLPEQNAVDAAYRYLPAHAGVGGDWFDVIPLSGARVALVVGDVVGHGVHAAATMGRLRTAVHNFSALDLPPDELLTHLDDVVSRIDEEEAASGTDVVVGATCLYAIYDPTSQRCQLARAGHLPAVLVHQDGTVEIPDTPVGPPLGFRGLPFTTSEVELPAGSRLVLYTDGLVEARTRDIDIGLGMLREALAPPGRTPEETCQAVLEAMLPARHEDDVALLVATARALPPDRIVAWEVRSDPAAVAEARATATRQLERWGLDGLVFATELILSELVTNAVRHAAGPIGVRLLYDRRLICEVSDASSTAPHLRYAAVTDEGGRGLFLVAQLSARWGTRYTSTGKVIWSEQDLPRPHPAA</sequence>
<dbReference type="InterPro" id="IPR050107">
    <property type="entry name" value="ABC_carbohydrate_import_ATPase"/>
</dbReference>
<dbReference type="Proteomes" id="UP001596435">
    <property type="component" value="Unassembled WGS sequence"/>
</dbReference>